<dbReference type="InterPro" id="IPR010982">
    <property type="entry name" value="Lambda_DNA-bd_dom_sf"/>
</dbReference>
<dbReference type="Proteomes" id="UP000305792">
    <property type="component" value="Unassembled WGS sequence"/>
</dbReference>
<dbReference type="EMBL" id="STGX01000014">
    <property type="protein sequence ID" value="THV26490.1"/>
    <property type="molecule type" value="Genomic_DNA"/>
</dbReference>
<sequence>MASEGLHTELLKAYLWSEINRLVEAKGWNHRQFAKMVGKSPNSTREWIDGKRLPDKANLAYICTKTGADPERAAFMDMVWDQLFSGSEFIADLDQRALYIVESAERSYGSFVKWDPFLLLGPLQTEATFMKLIANTRDPASRIRLWKERERRAAEFFARFTGEDGPSAELYVPASAIAVLDQLAPIEKERQVDRLRWADSFPGCEVLVVPQRHLAVYPFEMFVSEDRPSSGPDFVYVENRDQSRHIVRPEKIALYDQDRRHLRTIAQGIGRFLDGGVHQLAEELPER</sequence>
<dbReference type="InterPro" id="IPR043917">
    <property type="entry name" value="DUF5753"/>
</dbReference>
<evidence type="ECO:0000313" key="3">
    <source>
        <dbReference type="Proteomes" id="UP000305792"/>
    </source>
</evidence>
<accession>A0A4S8P8G6</accession>
<dbReference type="SUPFAM" id="SSF47413">
    <property type="entry name" value="lambda repressor-like DNA-binding domains"/>
    <property type="match status" value="1"/>
</dbReference>
<feature type="domain" description="DUF5753" evidence="1">
    <location>
        <begin position="110"/>
        <end position="266"/>
    </location>
</feature>
<dbReference type="RefSeq" id="WP_136531119.1">
    <property type="nucleotide sequence ID" value="NZ_STGX01000014.1"/>
</dbReference>
<keyword evidence="3" id="KW-1185">Reference proteome</keyword>
<dbReference type="CDD" id="cd00093">
    <property type="entry name" value="HTH_XRE"/>
    <property type="match status" value="1"/>
</dbReference>
<dbReference type="Pfam" id="PF19054">
    <property type="entry name" value="DUF5753"/>
    <property type="match status" value="1"/>
</dbReference>
<organism evidence="2 3">
    <name type="scientific">Glycomyces paridis</name>
    <dbReference type="NCBI Taxonomy" id="2126555"/>
    <lineage>
        <taxon>Bacteria</taxon>
        <taxon>Bacillati</taxon>
        <taxon>Actinomycetota</taxon>
        <taxon>Actinomycetes</taxon>
        <taxon>Glycomycetales</taxon>
        <taxon>Glycomycetaceae</taxon>
        <taxon>Glycomyces</taxon>
    </lineage>
</organism>
<protein>
    <submittedName>
        <fullName evidence="2">Helix-turn-helix transcriptional regulator</fullName>
    </submittedName>
</protein>
<name>A0A4S8P8G6_9ACTN</name>
<dbReference type="InterPro" id="IPR001387">
    <property type="entry name" value="Cro/C1-type_HTH"/>
</dbReference>
<proteinExistence type="predicted"/>
<evidence type="ECO:0000313" key="2">
    <source>
        <dbReference type="EMBL" id="THV26490.1"/>
    </source>
</evidence>
<reference evidence="2 3" key="1">
    <citation type="journal article" date="2018" name="Int. J. Syst. Evol. Microbiol.">
        <title>Glycomyces paridis sp. nov., isolated from the medicinal plant Paris polyphylla.</title>
        <authorList>
            <person name="Fang X.M."/>
            <person name="Bai J.L."/>
            <person name="Su J."/>
            <person name="Zhao L.L."/>
            <person name="Liu H.Y."/>
            <person name="Ma B.P."/>
            <person name="Zhang Y.Q."/>
            <person name="Yu L.Y."/>
        </authorList>
    </citation>
    <scope>NUCLEOTIDE SEQUENCE [LARGE SCALE GENOMIC DNA]</scope>
    <source>
        <strain evidence="2 3">CPCC 204357</strain>
    </source>
</reference>
<dbReference type="OrthoDB" id="9889762at2"/>
<dbReference type="AlphaFoldDB" id="A0A4S8P8G6"/>
<comment type="caution">
    <text evidence="2">The sequence shown here is derived from an EMBL/GenBank/DDBJ whole genome shotgun (WGS) entry which is preliminary data.</text>
</comment>
<evidence type="ECO:0000259" key="1">
    <source>
        <dbReference type="Pfam" id="PF19054"/>
    </source>
</evidence>
<dbReference type="GO" id="GO:0003677">
    <property type="term" value="F:DNA binding"/>
    <property type="evidence" value="ECO:0007669"/>
    <property type="project" value="InterPro"/>
</dbReference>
<gene>
    <name evidence="2" type="ORF">E9998_18195</name>
</gene>